<dbReference type="InterPro" id="IPR004509">
    <property type="entry name" value="Competence_ComEA_HhH"/>
</dbReference>
<gene>
    <name evidence="3" type="ORF">HXL68_10275</name>
</gene>
<feature type="chain" id="PRO_5036897044" evidence="1">
    <location>
        <begin position="22"/>
        <end position="75"/>
    </location>
</feature>
<organism evidence="3 4">
    <name type="scientific">Dechloromonas agitata</name>
    <dbReference type="NCBI Taxonomy" id="73030"/>
    <lineage>
        <taxon>Bacteria</taxon>
        <taxon>Pseudomonadati</taxon>
        <taxon>Pseudomonadota</taxon>
        <taxon>Betaproteobacteria</taxon>
        <taxon>Rhodocyclales</taxon>
        <taxon>Azonexaceae</taxon>
        <taxon>Dechloromonas</taxon>
    </lineage>
</organism>
<dbReference type="NCBIfam" id="TIGR00426">
    <property type="entry name" value="competence protein ComEA helix-hairpin-helix repeat region"/>
    <property type="match status" value="1"/>
</dbReference>
<proteinExistence type="predicted"/>
<dbReference type="InterPro" id="IPR003583">
    <property type="entry name" value="Hlx-hairpin-Hlx_DNA-bd_motif"/>
</dbReference>
<dbReference type="GO" id="GO:0003677">
    <property type="term" value="F:DNA binding"/>
    <property type="evidence" value="ECO:0007669"/>
    <property type="project" value="UniProtKB-KW"/>
</dbReference>
<feature type="non-terminal residue" evidence="3">
    <location>
        <position position="75"/>
    </location>
</feature>
<feature type="domain" description="Helix-hairpin-helix DNA-binding motif class 1" evidence="2">
    <location>
        <begin position="31"/>
        <end position="50"/>
    </location>
</feature>
<evidence type="ECO:0000259" key="2">
    <source>
        <dbReference type="SMART" id="SM00278"/>
    </source>
</evidence>
<dbReference type="SMART" id="SM00278">
    <property type="entry name" value="HhH1"/>
    <property type="match status" value="1"/>
</dbReference>
<dbReference type="GO" id="GO:0015627">
    <property type="term" value="C:type II protein secretion system complex"/>
    <property type="evidence" value="ECO:0007669"/>
    <property type="project" value="TreeGrafter"/>
</dbReference>
<dbReference type="SUPFAM" id="SSF47781">
    <property type="entry name" value="RuvA domain 2-like"/>
    <property type="match status" value="1"/>
</dbReference>
<dbReference type="GO" id="GO:0006281">
    <property type="term" value="P:DNA repair"/>
    <property type="evidence" value="ECO:0007669"/>
    <property type="project" value="InterPro"/>
</dbReference>
<dbReference type="Pfam" id="PF12836">
    <property type="entry name" value="HHH_3"/>
    <property type="match status" value="1"/>
</dbReference>
<evidence type="ECO:0000256" key="1">
    <source>
        <dbReference type="SAM" id="SignalP"/>
    </source>
</evidence>
<protein>
    <submittedName>
        <fullName evidence="3">ComEA family DNA-binding protein</fullName>
    </submittedName>
</protein>
<keyword evidence="3" id="KW-0238">DNA-binding</keyword>
<feature type="signal peptide" evidence="1">
    <location>
        <begin position="1"/>
        <end position="21"/>
    </location>
</feature>
<keyword evidence="1" id="KW-0732">Signal</keyword>
<dbReference type="Gene3D" id="1.10.150.280">
    <property type="entry name" value="AF1531-like domain"/>
    <property type="match status" value="1"/>
</dbReference>
<evidence type="ECO:0000313" key="3">
    <source>
        <dbReference type="EMBL" id="MBF1165417.1"/>
    </source>
</evidence>
<dbReference type="EMBL" id="JABZMI010000202">
    <property type="protein sequence ID" value="MBF1165417.1"/>
    <property type="molecule type" value="Genomic_DNA"/>
</dbReference>
<name>A0A930BV89_9RHOO</name>
<sequence length="75" mass="8000">MQARFLTFASAALLWAGLALAQININTATPEELDGLKGIGPAKAQAIVDYRRQHGPFKSVDELQNVPGIGPATLR</sequence>
<dbReference type="AlphaFoldDB" id="A0A930BV89"/>
<dbReference type="PANTHER" id="PTHR21180">
    <property type="entry name" value="ENDONUCLEASE/EXONUCLEASE/PHOSPHATASE FAMILY DOMAIN-CONTAINING PROTEIN 1"/>
    <property type="match status" value="1"/>
</dbReference>
<dbReference type="Proteomes" id="UP000718593">
    <property type="component" value="Unassembled WGS sequence"/>
</dbReference>
<comment type="caution">
    <text evidence="3">The sequence shown here is derived from an EMBL/GenBank/DDBJ whole genome shotgun (WGS) entry which is preliminary data.</text>
</comment>
<dbReference type="InterPro" id="IPR010994">
    <property type="entry name" value="RuvA_2-like"/>
</dbReference>
<accession>A0A930BV89</accession>
<evidence type="ECO:0000313" key="4">
    <source>
        <dbReference type="Proteomes" id="UP000718593"/>
    </source>
</evidence>
<dbReference type="InterPro" id="IPR051675">
    <property type="entry name" value="Endo/Exo/Phosphatase_dom_1"/>
</dbReference>
<dbReference type="GO" id="GO:0015628">
    <property type="term" value="P:protein secretion by the type II secretion system"/>
    <property type="evidence" value="ECO:0007669"/>
    <property type="project" value="TreeGrafter"/>
</dbReference>
<dbReference type="PANTHER" id="PTHR21180:SF32">
    <property type="entry name" value="ENDONUCLEASE_EXONUCLEASE_PHOSPHATASE FAMILY DOMAIN-CONTAINING PROTEIN 1"/>
    <property type="match status" value="1"/>
</dbReference>
<reference evidence="3" key="1">
    <citation type="submission" date="2020-04" db="EMBL/GenBank/DDBJ databases">
        <title>Deep metagenomics examines the oral microbiome during advanced dental caries in children, revealing novel taxa and co-occurrences with host molecules.</title>
        <authorList>
            <person name="Baker J.L."/>
            <person name="Morton J.T."/>
            <person name="Dinis M."/>
            <person name="Alvarez R."/>
            <person name="Tran N.C."/>
            <person name="Knight R."/>
            <person name="Edlund A."/>
        </authorList>
    </citation>
    <scope>NUCLEOTIDE SEQUENCE</scope>
    <source>
        <strain evidence="3">JCVI_32_bin.24</strain>
    </source>
</reference>